<feature type="transmembrane region" description="Helical" evidence="1">
    <location>
        <begin position="188"/>
        <end position="208"/>
    </location>
</feature>
<feature type="transmembrane region" description="Helical" evidence="1">
    <location>
        <begin position="123"/>
        <end position="142"/>
    </location>
</feature>
<evidence type="ECO:0000313" key="2">
    <source>
        <dbReference type="EMBL" id="QHT28710.1"/>
    </source>
</evidence>
<accession>A0A6C0EK48</accession>
<dbReference type="AlphaFoldDB" id="A0A6C0EK48"/>
<feature type="transmembrane region" description="Helical" evidence="1">
    <location>
        <begin position="290"/>
        <end position="311"/>
    </location>
</feature>
<dbReference type="Pfam" id="PF18761">
    <property type="entry name" value="Heliorhodopsin"/>
    <property type="match status" value="1"/>
</dbReference>
<keyword evidence="1" id="KW-0812">Transmembrane</keyword>
<keyword evidence="1" id="KW-1133">Transmembrane helix</keyword>
<dbReference type="EMBL" id="MN738864">
    <property type="protein sequence ID" value="QHT28710.1"/>
    <property type="molecule type" value="Genomic_DNA"/>
</dbReference>
<sequence length="365" mass="43054">MKYKKELGVFGLFIISEEIDKRKDKVKFLKRYKNKLNVRKSNTEQSNVEKKKLSEEKYLKLQHYNKRAAQIQLFNGIVQLLGTLNKDKNKDVKKQSYKINIYKYKYPRTSTPGKSIWIKNYSLGYSIALFSFLTSLSHYSFISFRKDKYREYIDNQINIQRWLEYSITSSIMMFSLFGLSMIDYMEEIVPLTILIAVTNIFGLGIESIKDRDKENLRTILFRAGIFTNGWPWIFLSYKYKEGIKNITKEQFIDRLAENAPDEYSASKEDGVKYTNAEKVWEIFDTKIKSAITILIYALRGLYLLFPANMYFNYLKPLRTLPPESEGMLDPDDFYKLEKNYIFLSMAAKSTLSWIIWSATLRPNTD</sequence>
<dbReference type="InterPro" id="IPR041113">
    <property type="entry name" value="Heliorhodopsin"/>
</dbReference>
<evidence type="ECO:0000256" key="1">
    <source>
        <dbReference type="SAM" id="Phobius"/>
    </source>
</evidence>
<feature type="transmembrane region" description="Helical" evidence="1">
    <location>
        <begin position="162"/>
        <end position="182"/>
    </location>
</feature>
<keyword evidence="1" id="KW-0472">Membrane</keyword>
<name>A0A6C0EK48_9ZZZZ</name>
<proteinExistence type="predicted"/>
<protein>
    <submittedName>
        <fullName evidence="2">Uncharacterized protein</fullName>
    </submittedName>
</protein>
<reference evidence="2" key="1">
    <citation type="journal article" date="2020" name="Nature">
        <title>Giant virus diversity and host interactions through global metagenomics.</title>
        <authorList>
            <person name="Schulz F."/>
            <person name="Roux S."/>
            <person name="Paez-Espino D."/>
            <person name="Jungbluth S."/>
            <person name="Walsh D.A."/>
            <person name="Denef V.J."/>
            <person name="McMahon K.D."/>
            <person name="Konstantinidis K.T."/>
            <person name="Eloe-Fadrosh E.A."/>
            <person name="Kyrpides N.C."/>
            <person name="Woyke T."/>
        </authorList>
    </citation>
    <scope>NUCLEOTIDE SEQUENCE</scope>
    <source>
        <strain evidence="2">GVMAG-M-3300001351-8</strain>
    </source>
</reference>
<organism evidence="2">
    <name type="scientific">viral metagenome</name>
    <dbReference type="NCBI Taxonomy" id="1070528"/>
    <lineage>
        <taxon>unclassified sequences</taxon>
        <taxon>metagenomes</taxon>
        <taxon>organismal metagenomes</taxon>
    </lineage>
</organism>